<evidence type="ECO:0000313" key="2">
    <source>
        <dbReference type="EMBL" id="TRZ06267.1"/>
    </source>
</evidence>
<reference evidence="2" key="1">
    <citation type="submission" date="2019-04" db="EMBL/GenBank/DDBJ databases">
        <title>Genome assembly of Zosterops borbonicus 15179.</title>
        <authorList>
            <person name="Leroy T."/>
            <person name="Anselmetti Y."/>
            <person name="Tilak M.-K."/>
            <person name="Nabholz B."/>
        </authorList>
    </citation>
    <scope>NUCLEOTIDE SEQUENCE</scope>
    <source>
        <strain evidence="2">HGM_15179</strain>
        <tissue evidence="2">Muscle</tissue>
    </source>
</reference>
<feature type="non-terminal residue" evidence="2">
    <location>
        <position position="1"/>
    </location>
</feature>
<proteinExistence type="predicted"/>
<feature type="region of interest" description="Disordered" evidence="1">
    <location>
        <begin position="18"/>
        <end position="51"/>
    </location>
</feature>
<name>A0A8K1D701_9PASS</name>
<evidence type="ECO:0000313" key="3">
    <source>
        <dbReference type="Proteomes" id="UP000796761"/>
    </source>
</evidence>
<feature type="compositionally biased region" description="Basic residues" evidence="1">
    <location>
        <begin position="38"/>
        <end position="51"/>
    </location>
</feature>
<accession>A0A8K1D701</accession>
<sequence>VSASVTQELDTFLENPVDTLGWKTGQNLPGITQPRAGCVRKSKRKRSSDKS</sequence>
<protein>
    <submittedName>
        <fullName evidence="2">Uncharacterized protein</fullName>
    </submittedName>
</protein>
<gene>
    <name evidence="2" type="ORF">HGM15179_020840</name>
</gene>
<organism evidence="2 3">
    <name type="scientific">Zosterops borbonicus</name>
    <dbReference type="NCBI Taxonomy" id="364589"/>
    <lineage>
        <taxon>Eukaryota</taxon>
        <taxon>Metazoa</taxon>
        <taxon>Chordata</taxon>
        <taxon>Craniata</taxon>
        <taxon>Vertebrata</taxon>
        <taxon>Euteleostomi</taxon>
        <taxon>Archelosauria</taxon>
        <taxon>Archosauria</taxon>
        <taxon>Dinosauria</taxon>
        <taxon>Saurischia</taxon>
        <taxon>Theropoda</taxon>
        <taxon>Coelurosauria</taxon>
        <taxon>Aves</taxon>
        <taxon>Neognathae</taxon>
        <taxon>Neoaves</taxon>
        <taxon>Telluraves</taxon>
        <taxon>Australaves</taxon>
        <taxon>Passeriformes</taxon>
        <taxon>Sylvioidea</taxon>
        <taxon>Zosteropidae</taxon>
        <taxon>Zosterops</taxon>
    </lineage>
</organism>
<dbReference type="AlphaFoldDB" id="A0A8K1D701"/>
<evidence type="ECO:0000256" key="1">
    <source>
        <dbReference type="SAM" id="MobiDB-lite"/>
    </source>
</evidence>
<keyword evidence="3" id="KW-1185">Reference proteome</keyword>
<feature type="non-terminal residue" evidence="2">
    <location>
        <position position="51"/>
    </location>
</feature>
<dbReference type="EMBL" id="SWJQ01002697">
    <property type="protein sequence ID" value="TRZ06267.1"/>
    <property type="molecule type" value="Genomic_DNA"/>
</dbReference>
<dbReference type="Proteomes" id="UP000796761">
    <property type="component" value="Unassembled WGS sequence"/>
</dbReference>
<comment type="caution">
    <text evidence="2">The sequence shown here is derived from an EMBL/GenBank/DDBJ whole genome shotgun (WGS) entry which is preliminary data.</text>
</comment>